<dbReference type="OrthoDB" id="2405098at2759"/>
<feature type="non-terminal residue" evidence="1">
    <location>
        <position position="110"/>
    </location>
</feature>
<dbReference type="AlphaFoldDB" id="A0A9N8WBS1"/>
<comment type="caution">
    <text evidence="1">The sequence shown here is derived from an EMBL/GenBank/DDBJ whole genome shotgun (WGS) entry which is preliminary data.</text>
</comment>
<dbReference type="Proteomes" id="UP000789570">
    <property type="component" value="Unassembled WGS sequence"/>
</dbReference>
<evidence type="ECO:0000313" key="1">
    <source>
        <dbReference type="EMBL" id="CAG8480440.1"/>
    </source>
</evidence>
<dbReference type="EMBL" id="CAJVPQ010000425">
    <property type="protein sequence ID" value="CAG8480440.1"/>
    <property type="molecule type" value="Genomic_DNA"/>
</dbReference>
<sequence length="110" mass="13128">TFENAKFVDKDLTIPFDETLAIDNKNFCEERLIIFEQRIVYKKLHETYKKALLKILQTNFRSHQLINLLQEFIDNKDNDEHLDLEDEFQEGDNTIDKKNESLALLLQNLK</sequence>
<protein>
    <submittedName>
        <fullName evidence="1">829_t:CDS:1</fullName>
    </submittedName>
</protein>
<gene>
    <name evidence="1" type="ORF">FCALED_LOCUS2682</name>
</gene>
<accession>A0A9N8WBS1</accession>
<name>A0A9N8WBS1_9GLOM</name>
<reference evidence="1" key="1">
    <citation type="submission" date="2021-06" db="EMBL/GenBank/DDBJ databases">
        <authorList>
            <person name="Kallberg Y."/>
            <person name="Tangrot J."/>
            <person name="Rosling A."/>
        </authorList>
    </citation>
    <scope>NUCLEOTIDE SEQUENCE</scope>
    <source>
        <strain evidence="1">UK204</strain>
    </source>
</reference>
<proteinExistence type="predicted"/>
<organism evidence="1 2">
    <name type="scientific">Funneliformis caledonium</name>
    <dbReference type="NCBI Taxonomy" id="1117310"/>
    <lineage>
        <taxon>Eukaryota</taxon>
        <taxon>Fungi</taxon>
        <taxon>Fungi incertae sedis</taxon>
        <taxon>Mucoromycota</taxon>
        <taxon>Glomeromycotina</taxon>
        <taxon>Glomeromycetes</taxon>
        <taxon>Glomerales</taxon>
        <taxon>Glomeraceae</taxon>
        <taxon>Funneliformis</taxon>
    </lineage>
</organism>
<evidence type="ECO:0000313" key="2">
    <source>
        <dbReference type="Proteomes" id="UP000789570"/>
    </source>
</evidence>
<keyword evidence="2" id="KW-1185">Reference proteome</keyword>